<reference evidence="2" key="2">
    <citation type="submission" date="2023-01" db="EMBL/GenBank/DDBJ databases">
        <title>Draft genome sequence of Portibacter lacus strain NBRC 108769.</title>
        <authorList>
            <person name="Sun Q."/>
            <person name="Mori K."/>
        </authorList>
    </citation>
    <scope>NUCLEOTIDE SEQUENCE</scope>
    <source>
        <strain evidence="2">NBRC 108769</strain>
    </source>
</reference>
<sequence>MKRRDYIKTITLGSVIPMTISSYGIPKYLERVFGESVQVEFESKWNLWNDMSWAGPEYWGNRLQDWEIKDGKLLCNITGDNRNLHLLTIQNSDGKSVVETSVTVHVLNSGSKEFTDGCVGMILGAKGNFDDYRSASVFGKGLKIGLKMDGKLKIGESLIDTGLAKVPETFTISTKAQPSNNGQQELLIGISVPGFAKPIFDTTELVEADMLAGNFALLSDFGKSRKVEDNPSCAFEDWSIKSEKLHENEHQIFGPICFTQYTLHKGKLKLKAQLAPFEKLPDHVVRLEFKRNGQWKTQEETKINHAGRVVLFEVPDWADEEEVPFRVGAELPRKDGVVQYFYEGTIAKEPVDDDEVKVAVLNCNAHYGFPDADIHEGLSKMDYDLCVFLGDQFYESTGGYGVQFTGEFDKRCLDFLRKWMMFGWSYREIFRNKPCAVITDDHDVYHGNLWGAGGGHADTSLGFGSPAQDSGGYKMDADWVNVLQFTQTGHLPDAYDPTPVEQGISVYYTQWNYGGVSFAILEDRKFKTAPKTVLPEEAEVFNGFLMNKSFDIKAHRNIDAELLGKRQEKFLENWVLDWSDNVQMKAVLSQTNFATIATLPKDAENDSVVPKLHIPERGEYITGDAPTVDMDSNGWPQEKRDKTIEIIRKAMSFHIAGDQHLGTFVQYGVDDFGDSGYAFTGPSLNNVWPRRFWPEVDYSNHSIESPAYVGDHVDGFGNKITVHGVTNPFNQHKEPAILYNRSNGYGMVTFNKKERTIKSECFQRFQDPLSDEGQYPDWPITVTQEDNYLSKATILLPEISVNSKSLPVLKVYKQDGTLLYVMKMPSQNYQPRVFEKGKYSIVLELAENSNVSKKLKVKASAKQKKKLKIDLTA</sequence>
<dbReference type="Gene3D" id="3.60.21.70">
    <property type="entry name" value="PhoD-like phosphatase"/>
    <property type="match status" value="1"/>
</dbReference>
<dbReference type="Proteomes" id="UP001156666">
    <property type="component" value="Unassembled WGS sequence"/>
</dbReference>
<evidence type="ECO:0000313" key="3">
    <source>
        <dbReference type="Proteomes" id="UP001156666"/>
    </source>
</evidence>
<evidence type="ECO:0000313" key="2">
    <source>
        <dbReference type="EMBL" id="GLR17078.1"/>
    </source>
</evidence>
<dbReference type="AlphaFoldDB" id="A0AA37SLZ7"/>
<dbReference type="InterPro" id="IPR038607">
    <property type="entry name" value="PhoD-like_sf"/>
</dbReference>
<comment type="caution">
    <text evidence="2">The sequence shown here is derived from an EMBL/GenBank/DDBJ whole genome shotgun (WGS) entry which is preliminary data.</text>
</comment>
<keyword evidence="3" id="KW-1185">Reference proteome</keyword>
<dbReference type="EMBL" id="BSOH01000007">
    <property type="protein sequence ID" value="GLR17078.1"/>
    <property type="molecule type" value="Genomic_DNA"/>
</dbReference>
<accession>A0AA37SLZ7</accession>
<name>A0AA37SLZ7_9BACT</name>
<organism evidence="2 3">
    <name type="scientific">Portibacter lacus</name>
    <dbReference type="NCBI Taxonomy" id="1099794"/>
    <lineage>
        <taxon>Bacteria</taxon>
        <taxon>Pseudomonadati</taxon>
        <taxon>Bacteroidota</taxon>
        <taxon>Saprospiria</taxon>
        <taxon>Saprospirales</taxon>
        <taxon>Haliscomenobacteraceae</taxon>
        <taxon>Portibacter</taxon>
    </lineage>
</organism>
<reference evidence="2" key="1">
    <citation type="journal article" date="2014" name="Int. J. Syst. Evol. Microbiol.">
        <title>Complete genome sequence of Corynebacterium casei LMG S-19264T (=DSM 44701T), isolated from a smear-ripened cheese.</title>
        <authorList>
            <consortium name="US DOE Joint Genome Institute (JGI-PGF)"/>
            <person name="Walter F."/>
            <person name="Albersmeier A."/>
            <person name="Kalinowski J."/>
            <person name="Ruckert C."/>
        </authorList>
    </citation>
    <scope>NUCLEOTIDE SEQUENCE</scope>
    <source>
        <strain evidence="2">NBRC 108769</strain>
    </source>
</reference>
<feature type="domain" description="PhoD-like phosphatase metallophosphatase" evidence="1">
    <location>
        <begin position="360"/>
        <end position="684"/>
    </location>
</feature>
<dbReference type="Pfam" id="PF09423">
    <property type="entry name" value="PhoD"/>
    <property type="match status" value="1"/>
</dbReference>
<evidence type="ECO:0000259" key="1">
    <source>
        <dbReference type="Pfam" id="PF09423"/>
    </source>
</evidence>
<dbReference type="InterPro" id="IPR029052">
    <property type="entry name" value="Metallo-depent_PP-like"/>
</dbReference>
<dbReference type="InterPro" id="IPR018946">
    <property type="entry name" value="PhoD-like_MPP"/>
</dbReference>
<gene>
    <name evidence="2" type="ORF">GCM10007940_16930</name>
</gene>
<protein>
    <recommendedName>
        <fullName evidence="1">PhoD-like phosphatase metallophosphatase domain-containing protein</fullName>
    </recommendedName>
</protein>
<dbReference type="SUPFAM" id="SSF56300">
    <property type="entry name" value="Metallo-dependent phosphatases"/>
    <property type="match status" value="1"/>
</dbReference>
<dbReference type="RefSeq" id="WP_235290743.1">
    <property type="nucleotide sequence ID" value="NZ_BSOH01000007.1"/>
</dbReference>
<proteinExistence type="predicted"/>